<evidence type="ECO:0000256" key="6">
    <source>
        <dbReference type="SAM" id="Phobius"/>
    </source>
</evidence>
<evidence type="ECO:0000256" key="4">
    <source>
        <dbReference type="ARBA" id="ARBA00023136"/>
    </source>
</evidence>
<name>A0A2H3JRJ2_WOLCO</name>
<feature type="region of interest" description="Disordered" evidence="5">
    <location>
        <begin position="1"/>
        <end position="54"/>
    </location>
</feature>
<dbReference type="STRING" id="742152.A0A2H3JRJ2"/>
<dbReference type="OMA" id="YIAICFH"/>
<dbReference type="PANTHER" id="PTHR11040">
    <property type="entry name" value="ZINC/IRON TRANSPORTER"/>
    <property type="match status" value="1"/>
</dbReference>
<dbReference type="AlphaFoldDB" id="A0A2H3JRJ2"/>
<feature type="compositionally biased region" description="Basic and acidic residues" evidence="5">
    <location>
        <begin position="1"/>
        <end position="25"/>
    </location>
</feature>
<dbReference type="EMBL" id="KB468157">
    <property type="protein sequence ID" value="PCH44115.1"/>
    <property type="molecule type" value="Genomic_DNA"/>
</dbReference>
<dbReference type="GO" id="GO:0005886">
    <property type="term" value="C:plasma membrane"/>
    <property type="evidence" value="ECO:0007669"/>
    <property type="project" value="TreeGrafter"/>
</dbReference>
<feature type="compositionally biased region" description="Basic and acidic residues" evidence="5">
    <location>
        <begin position="37"/>
        <end position="54"/>
    </location>
</feature>
<evidence type="ECO:0000313" key="7">
    <source>
        <dbReference type="EMBL" id="PCH44115.1"/>
    </source>
</evidence>
<feature type="transmembrane region" description="Helical" evidence="6">
    <location>
        <begin position="131"/>
        <end position="151"/>
    </location>
</feature>
<reference evidence="7 8" key="1">
    <citation type="journal article" date="2012" name="Science">
        <title>The Paleozoic origin of enzymatic lignin decomposition reconstructed from 31 fungal genomes.</title>
        <authorList>
            <person name="Floudas D."/>
            <person name="Binder M."/>
            <person name="Riley R."/>
            <person name="Barry K."/>
            <person name="Blanchette R.A."/>
            <person name="Henrissat B."/>
            <person name="Martinez A.T."/>
            <person name="Otillar R."/>
            <person name="Spatafora J.W."/>
            <person name="Yadav J.S."/>
            <person name="Aerts A."/>
            <person name="Benoit I."/>
            <person name="Boyd A."/>
            <person name="Carlson A."/>
            <person name="Copeland A."/>
            <person name="Coutinho P.M."/>
            <person name="de Vries R.P."/>
            <person name="Ferreira P."/>
            <person name="Findley K."/>
            <person name="Foster B."/>
            <person name="Gaskell J."/>
            <person name="Glotzer D."/>
            <person name="Gorecki P."/>
            <person name="Heitman J."/>
            <person name="Hesse C."/>
            <person name="Hori C."/>
            <person name="Igarashi K."/>
            <person name="Jurgens J.A."/>
            <person name="Kallen N."/>
            <person name="Kersten P."/>
            <person name="Kohler A."/>
            <person name="Kuees U."/>
            <person name="Kumar T.K.A."/>
            <person name="Kuo A."/>
            <person name="LaButti K."/>
            <person name="Larrondo L.F."/>
            <person name="Lindquist E."/>
            <person name="Ling A."/>
            <person name="Lombard V."/>
            <person name="Lucas S."/>
            <person name="Lundell T."/>
            <person name="Martin R."/>
            <person name="McLaughlin D.J."/>
            <person name="Morgenstern I."/>
            <person name="Morin E."/>
            <person name="Murat C."/>
            <person name="Nagy L.G."/>
            <person name="Nolan M."/>
            <person name="Ohm R.A."/>
            <person name="Patyshakuliyeva A."/>
            <person name="Rokas A."/>
            <person name="Ruiz-Duenas F.J."/>
            <person name="Sabat G."/>
            <person name="Salamov A."/>
            <person name="Samejima M."/>
            <person name="Schmutz J."/>
            <person name="Slot J.C."/>
            <person name="St John F."/>
            <person name="Stenlid J."/>
            <person name="Sun H."/>
            <person name="Sun S."/>
            <person name="Syed K."/>
            <person name="Tsang A."/>
            <person name="Wiebenga A."/>
            <person name="Young D."/>
            <person name="Pisabarro A."/>
            <person name="Eastwood D.C."/>
            <person name="Martin F."/>
            <person name="Cullen D."/>
            <person name="Grigoriev I.V."/>
            <person name="Hibbett D.S."/>
        </authorList>
    </citation>
    <scope>NUCLEOTIDE SEQUENCE [LARGE SCALE GENOMIC DNA]</scope>
    <source>
        <strain evidence="7 8">MD-104</strain>
    </source>
</reference>
<feature type="transmembrane region" description="Helical" evidence="6">
    <location>
        <begin position="171"/>
        <end position="192"/>
    </location>
</feature>
<feature type="transmembrane region" description="Helical" evidence="6">
    <location>
        <begin position="68"/>
        <end position="91"/>
    </location>
</feature>
<evidence type="ECO:0000256" key="5">
    <source>
        <dbReference type="SAM" id="MobiDB-lite"/>
    </source>
</evidence>
<organism evidence="7 8">
    <name type="scientific">Wolfiporia cocos (strain MD-104)</name>
    <name type="common">Brown rot fungus</name>
    <dbReference type="NCBI Taxonomy" id="742152"/>
    <lineage>
        <taxon>Eukaryota</taxon>
        <taxon>Fungi</taxon>
        <taxon>Dikarya</taxon>
        <taxon>Basidiomycota</taxon>
        <taxon>Agaricomycotina</taxon>
        <taxon>Agaricomycetes</taxon>
        <taxon>Polyporales</taxon>
        <taxon>Phaeolaceae</taxon>
        <taxon>Wolfiporia</taxon>
    </lineage>
</organism>
<evidence type="ECO:0000256" key="3">
    <source>
        <dbReference type="ARBA" id="ARBA00022989"/>
    </source>
</evidence>
<gene>
    <name evidence="7" type="ORF">WOLCODRAFT_154152</name>
</gene>
<dbReference type="Proteomes" id="UP000218811">
    <property type="component" value="Unassembled WGS sequence"/>
</dbReference>
<dbReference type="InterPro" id="IPR003689">
    <property type="entry name" value="ZIP"/>
</dbReference>
<dbReference type="GO" id="GO:0005385">
    <property type="term" value="F:zinc ion transmembrane transporter activity"/>
    <property type="evidence" value="ECO:0007669"/>
    <property type="project" value="TreeGrafter"/>
</dbReference>
<dbReference type="OrthoDB" id="448280at2759"/>
<dbReference type="Pfam" id="PF02535">
    <property type="entry name" value="Zip"/>
    <property type="match status" value="1"/>
</dbReference>
<sequence>MRMRPDVAEGHGHGEYAPEPIHDKIVPSNDAGSDIGLTKERSSDDLEAAPKHEHGAIGGVSDSAVAQIIGVAILEFSVLLHSVLIGLTLAADPSFKVLFVVIIFHQMFNSLGVGSRLAYMELPRAYTHVPTIGAGLYWCTTPAGIAAGFGARTTYNPNGATASIVSGVLDAFSSGILIYTGLVELMAHVFIFNRAMIEESSNCMMLGAGLMALLGKWA</sequence>
<evidence type="ECO:0000256" key="2">
    <source>
        <dbReference type="ARBA" id="ARBA00022692"/>
    </source>
</evidence>
<evidence type="ECO:0000313" key="8">
    <source>
        <dbReference type="Proteomes" id="UP000218811"/>
    </source>
</evidence>
<evidence type="ECO:0000256" key="1">
    <source>
        <dbReference type="ARBA" id="ARBA00004141"/>
    </source>
</evidence>
<accession>A0A2H3JRJ2</accession>
<protein>
    <submittedName>
        <fullName evidence="7">Zinc/iron permease</fullName>
    </submittedName>
</protein>
<feature type="transmembrane region" description="Helical" evidence="6">
    <location>
        <begin position="97"/>
        <end position="119"/>
    </location>
</feature>
<comment type="subcellular location">
    <subcellularLocation>
        <location evidence="1">Membrane</location>
        <topology evidence="1">Multi-pass membrane protein</topology>
    </subcellularLocation>
</comment>
<keyword evidence="8" id="KW-1185">Reference proteome</keyword>
<keyword evidence="3 6" id="KW-1133">Transmembrane helix</keyword>
<proteinExistence type="predicted"/>
<keyword evidence="4 6" id="KW-0472">Membrane</keyword>
<keyword evidence="2 6" id="KW-0812">Transmembrane</keyword>
<dbReference type="PANTHER" id="PTHR11040:SF32">
    <property type="entry name" value="ZINC-REGULATED TRANSPORTER 1"/>
    <property type="match status" value="1"/>
</dbReference>